<dbReference type="SMART" id="SM00220">
    <property type="entry name" value="S_TKc"/>
    <property type="match status" value="1"/>
</dbReference>
<dbReference type="PROSITE" id="PS00107">
    <property type="entry name" value="PROTEIN_KINASE_ATP"/>
    <property type="match status" value="1"/>
</dbReference>
<dbReference type="InterPro" id="IPR000719">
    <property type="entry name" value="Prot_kinase_dom"/>
</dbReference>
<feature type="region of interest" description="Disordered" evidence="6">
    <location>
        <begin position="431"/>
        <end position="542"/>
    </location>
</feature>
<evidence type="ECO:0000256" key="5">
    <source>
        <dbReference type="PROSITE-ProRule" id="PRU10141"/>
    </source>
</evidence>
<dbReference type="InterPro" id="IPR011009">
    <property type="entry name" value="Kinase-like_dom_sf"/>
</dbReference>
<evidence type="ECO:0000256" key="3">
    <source>
        <dbReference type="ARBA" id="ARBA00022777"/>
    </source>
</evidence>
<feature type="compositionally biased region" description="Low complexity" evidence="6">
    <location>
        <begin position="466"/>
        <end position="477"/>
    </location>
</feature>
<dbReference type="EC" id="2.7.11.1" evidence="8"/>
<keyword evidence="1 8" id="KW-0808">Transferase</keyword>
<dbReference type="Pfam" id="PF00069">
    <property type="entry name" value="Pkinase"/>
    <property type="match status" value="1"/>
</dbReference>
<protein>
    <submittedName>
        <fullName evidence="8">Protein kinase</fullName>
        <ecNumber evidence="8">2.7.11.1</ecNumber>
    </submittedName>
</protein>
<keyword evidence="2 5" id="KW-0547">Nucleotide-binding</keyword>
<dbReference type="eggNOG" id="COG0515">
    <property type="taxonomic scope" value="Bacteria"/>
</dbReference>
<reference evidence="8 9" key="1">
    <citation type="journal article" date="2007" name="Nat. Biotechnol.">
        <title>Complete genome sequence of the myxobacterium Sorangium cellulosum.</title>
        <authorList>
            <person name="Schneiker S."/>
            <person name="Perlova O."/>
            <person name="Kaiser O."/>
            <person name="Gerth K."/>
            <person name="Alici A."/>
            <person name="Altmeyer M.O."/>
            <person name="Bartels D."/>
            <person name="Bekel T."/>
            <person name="Beyer S."/>
            <person name="Bode E."/>
            <person name="Bode H.B."/>
            <person name="Bolten C.J."/>
            <person name="Choudhuri J.V."/>
            <person name="Doss S."/>
            <person name="Elnakady Y.A."/>
            <person name="Frank B."/>
            <person name="Gaigalat L."/>
            <person name="Goesmann A."/>
            <person name="Groeger C."/>
            <person name="Gross F."/>
            <person name="Jelsbak L."/>
            <person name="Jelsbak L."/>
            <person name="Kalinowski J."/>
            <person name="Kegler C."/>
            <person name="Knauber T."/>
            <person name="Konietzny S."/>
            <person name="Kopp M."/>
            <person name="Krause L."/>
            <person name="Krug D."/>
            <person name="Linke B."/>
            <person name="Mahmud T."/>
            <person name="Martinez-Arias R."/>
            <person name="McHardy A.C."/>
            <person name="Merai M."/>
            <person name="Meyer F."/>
            <person name="Mormann S."/>
            <person name="Munoz-Dorado J."/>
            <person name="Perez J."/>
            <person name="Pradella S."/>
            <person name="Rachid S."/>
            <person name="Raddatz G."/>
            <person name="Rosenau F."/>
            <person name="Rueckert C."/>
            <person name="Sasse F."/>
            <person name="Scharfe M."/>
            <person name="Schuster S.C."/>
            <person name="Suen G."/>
            <person name="Treuner-Lange A."/>
            <person name="Velicer G.J."/>
            <person name="Vorholter F.-J."/>
            <person name="Weissman K.J."/>
            <person name="Welch R.D."/>
            <person name="Wenzel S.C."/>
            <person name="Whitworth D.E."/>
            <person name="Wilhelm S."/>
            <person name="Wittmann C."/>
            <person name="Bloecker H."/>
            <person name="Puehler A."/>
            <person name="Mueller R."/>
        </authorList>
    </citation>
    <scope>NUCLEOTIDE SEQUENCE [LARGE SCALE GENOMIC DNA]</scope>
    <source>
        <strain evidence="9">So ce56</strain>
    </source>
</reference>
<dbReference type="GO" id="GO:0005524">
    <property type="term" value="F:ATP binding"/>
    <property type="evidence" value="ECO:0007669"/>
    <property type="project" value="UniProtKB-UniRule"/>
</dbReference>
<keyword evidence="3 8" id="KW-0418">Kinase</keyword>
<dbReference type="KEGG" id="scl:sce3671"/>
<dbReference type="PANTHER" id="PTHR43289">
    <property type="entry name" value="MITOGEN-ACTIVATED PROTEIN KINASE KINASE KINASE 20-RELATED"/>
    <property type="match status" value="1"/>
</dbReference>
<keyword evidence="9" id="KW-1185">Reference proteome</keyword>
<keyword evidence="4 5" id="KW-0067">ATP-binding</keyword>
<dbReference type="SUPFAM" id="SSF56112">
    <property type="entry name" value="Protein kinase-like (PK-like)"/>
    <property type="match status" value="1"/>
</dbReference>
<organism evidence="8 9">
    <name type="scientific">Sorangium cellulosum (strain So ce56)</name>
    <name type="common">Polyangium cellulosum (strain So ce56)</name>
    <dbReference type="NCBI Taxonomy" id="448385"/>
    <lineage>
        <taxon>Bacteria</taxon>
        <taxon>Pseudomonadati</taxon>
        <taxon>Myxococcota</taxon>
        <taxon>Polyangia</taxon>
        <taxon>Polyangiales</taxon>
        <taxon>Polyangiaceae</taxon>
        <taxon>Sorangium</taxon>
    </lineage>
</organism>
<evidence type="ECO:0000313" key="9">
    <source>
        <dbReference type="Proteomes" id="UP000002139"/>
    </source>
</evidence>
<dbReference type="PROSITE" id="PS00108">
    <property type="entry name" value="PROTEIN_KINASE_ST"/>
    <property type="match status" value="1"/>
</dbReference>
<feature type="compositionally biased region" description="Basic and acidic residues" evidence="6">
    <location>
        <begin position="444"/>
        <end position="461"/>
    </location>
</feature>
<dbReference type="RefSeq" id="WP_012236301.1">
    <property type="nucleotide sequence ID" value="NC_010162.1"/>
</dbReference>
<dbReference type="BioCyc" id="SCEL448385:SCE_RS48760-MONOMER"/>
<dbReference type="HOGENOM" id="CLU_000288_63_44_7"/>
<dbReference type="EMBL" id="AM746676">
    <property type="protein sequence ID" value="CAN93831.1"/>
    <property type="molecule type" value="Genomic_DNA"/>
</dbReference>
<evidence type="ECO:0000256" key="2">
    <source>
        <dbReference type="ARBA" id="ARBA00022741"/>
    </source>
</evidence>
<dbReference type="AlphaFoldDB" id="A9GVR7"/>
<dbReference type="InterPro" id="IPR008271">
    <property type="entry name" value="Ser/Thr_kinase_AS"/>
</dbReference>
<dbReference type="GO" id="GO:0004674">
    <property type="term" value="F:protein serine/threonine kinase activity"/>
    <property type="evidence" value="ECO:0007669"/>
    <property type="project" value="UniProtKB-EC"/>
</dbReference>
<name>A9GVR7_SORC5</name>
<dbReference type="CDD" id="cd14014">
    <property type="entry name" value="STKc_PknB_like"/>
    <property type="match status" value="1"/>
</dbReference>
<dbReference type="PROSITE" id="PS50011">
    <property type="entry name" value="PROTEIN_KINASE_DOM"/>
    <property type="match status" value="1"/>
</dbReference>
<proteinExistence type="predicted"/>
<gene>
    <name evidence="8" type="ordered locus">sce3671</name>
</gene>
<dbReference type="Proteomes" id="UP000002139">
    <property type="component" value="Chromosome"/>
</dbReference>
<evidence type="ECO:0000256" key="1">
    <source>
        <dbReference type="ARBA" id="ARBA00022679"/>
    </source>
</evidence>
<feature type="domain" description="Protein kinase" evidence="7">
    <location>
        <begin position="39"/>
        <end position="298"/>
    </location>
</feature>
<dbReference type="PANTHER" id="PTHR43289:SF6">
    <property type="entry name" value="SERINE_THREONINE-PROTEIN KINASE NEKL-3"/>
    <property type="match status" value="1"/>
</dbReference>
<feature type="region of interest" description="Disordered" evidence="6">
    <location>
        <begin position="323"/>
        <end position="349"/>
    </location>
</feature>
<dbReference type="OrthoDB" id="9801841at2"/>
<evidence type="ECO:0000313" key="8">
    <source>
        <dbReference type="EMBL" id="CAN93831.1"/>
    </source>
</evidence>
<dbReference type="InterPro" id="IPR017441">
    <property type="entry name" value="Protein_kinase_ATP_BS"/>
</dbReference>
<evidence type="ECO:0000259" key="7">
    <source>
        <dbReference type="PROSITE" id="PS50011"/>
    </source>
</evidence>
<evidence type="ECO:0000256" key="6">
    <source>
        <dbReference type="SAM" id="MobiDB-lite"/>
    </source>
</evidence>
<accession>A9GVR7</accession>
<feature type="binding site" evidence="5">
    <location>
        <position position="68"/>
    </location>
    <ligand>
        <name>ATP</name>
        <dbReference type="ChEBI" id="CHEBI:30616"/>
    </ligand>
</feature>
<dbReference type="Gene3D" id="3.30.200.20">
    <property type="entry name" value="Phosphorylase Kinase, domain 1"/>
    <property type="match status" value="1"/>
</dbReference>
<evidence type="ECO:0000256" key="4">
    <source>
        <dbReference type="ARBA" id="ARBA00022840"/>
    </source>
</evidence>
<dbReference type="Gene3D" id="1.10.510.10">
    <property type="entry name" value="Transferase(Phosphotransferase) domain 1"/>
    <property type="match status" value="1"/>
</dbReference>
<dbReference type="STRING" id="448385.sce3671"/>
<sequence>MADREGYRRAGDRGWSSEPNEHTLAALGLQEGELLGGKYRLEEVLGFGVTSLVVAATNVSLRRRVALKLLLHPHRARRFKREAQTLAAIESEHLVRVLDDGVHRGIFYTVMELLEGRDMRAVLRERGRLCASEVASYVIQACEPLARAHALGIIHRDIKPENLFLSRGRDGEVVLKLLDFSHAKATLEPTLTEGSSLLGTLPYMSPEQYEQPADVDALSDLWALGVVIHELVAGRRPFAAATQWQELDRIRHAPPERLRDLLPDTPAEVEALVLDLLQKDRTTRARCVPDVAAVARRLAAMGSVRDRELADAVERILTTRAPHAGADPVSTGTVPAAGTGLSTESVKGDDVSLSYSRTRSFPVAQRGFPLDPVRRLPRTARRTRIYVGAAAGVGAAALAALALRPPAEAENRESKALPSMVSAQLVAPPSPLLQELGPKQAGSTEREPTESPTRAQERIKSGADQSRPARSPAPAARWQVTQRSPLSAKPMAAEEASLEKRPKAQAEPAPIPTKQEPARDAPAPEPFDAVNLLRDPEMGRYP</sequence>